<feature type="compositionally biased region" description="Low complexity" evidence="1">
    <location>
        <begin position="49"/>
        <end position="62"/>
    </location>
</feature>
<evidence type="ECO:0000256" key="1">
    <source>
        <dbReference type="SAM" id="MobiDB-lite"/>
    </source>
</evidence>
<protein>
    <submittedName>
        <fullName evidence="2">PLAC8-domain-containing protein</fullName>
    </submittedName>
</protein>
<dbReference type="InParanoid" id="A0A3N4KD13"/>
<dbReference type="STRING" id="1392247.A0A3N4KD13"/>
<evidence type="ECO:0000313" key="2">
    <source>
        <dbReference type="EMBL" id="RPB08404.1"/>
    </source>
</evidence>
<name>A0A3N4KD13_9PEZI</name>
<feature type="region of interest" description="Disordered" evidence="1">
    <location>
        <begin position="40"/>
        <end position="69"/>
    </location>
</feature>
<evidence type="ECO:0000313" key="3">
    <source>
        <dbReference type="Proteomes" id="UP000277580"/>
    </source>
</evidence>
<dbReference type="NCBIfam" id="TIGR01571">
    <property type="entry name" value="A_thal_Cys_rich"/>
    <property type="match status" value="1"/>
</dbReference>
<organism evidence="2 3">
    <name type="scientific">Morchella conica CCBAS932</name>
    <dbReference type="NCBI Taxonomy" id="1392247"/>
    <lineage>
        <taxon>Eukaryota</taxon>
        <taxon>Fungi</taxon>
        <taxon>Dikarya</taxon>
        <taxon>Ascomycota</taxon>
        <taxon>Pezizomycotina</taxon>
        <taxon>Pezizomycetes</taxon>
        <taxon>Pezizales</taxon>
        <taxon>Morchellaceae</taxon>
        <taxon>Morchella</taxon>
    </lineage>
</organism>
<feature type="region of interest" description="Disordered" evidence="1">
    <location>
        <begin position="1"/>
        <end position="25"/>
    </location>
</feature>
<reference evidence="2 3" key="1">
    <citation type="journal article" date="2018" name="Nat. Ecol. Evol.">
        <title>Pezizomycetes genomes reveal the molecular basis of ectomycorrhizal truffle lifestyle.</title>
        <authorList>
            <person name="Murat C."/>
            <person name="Payen T."/>
            <person name="Noel B."/>
            <person name="Kuo A."/>
            <person name="Morin E."/>
            <person name="Chen J."/>
            <person name="Kohler A."/>
            <person name="Krizsan K."/>
            <person name="Balestrini R."/>
            <person name="Da Silva C."/>
            <person name="Montanini B."/>
            <person name="Hainaut M."/>
            <person name="Levati E."/>
            <person name="Barry K.W."/>
            <person name="Belfiori B."/>
            <person name="Cichocki N."/>
            <person name="Clum A."/>
            <person name="Dockter R.B."/>
            <person name="Fauchery L."/>
            <person name="Guy J."/>
            <person name="Iotti M."/>
            <person name="Le Tacon F."/>
            <person name="Lindquist E.A."/>
            <person name="Lipzen A."/>
            <person name="Malagnac F."/>
            <person name="Mello A."/>
            <person name="Molinier V."/>
            <person name="Miyauchi S."/>
            <person name="Poulain J."/>
            <person name="Riccioni C."/>
            <person name="Rubini A."/>
            <person name="Sitrit Y."/>
            <person name="Splivallo R."/>
            <person name="Traeger S."/>
            <person name="Wang M."/>
            <person name="Zifcakova L."/>
            <person name="Wipf D."/>
            <person name="Zambonelli A."/>
            <person name="Paolocci F."/>
            <person name="Nowrousian M."/>
            <person name="Ottonello S."/>
            <person name="Baldrian P."/>
            <person name="Spatafora J.W."/>
            <person name="Henrissat B."/>
            <person name="Nagy L.G."/>
            <person name="Aury J.M."/>
            <person name="Wincker P."/>
            <person name="Grigoriev I.V."/>
            <person name="Bonfante P."/>
            <person name="Martin F.M."/>
        </authorList>
    </citation>
    <scope>NUCLEOTIDE SEQUENCE [LARGE SCALE GENOMIC DNA]</scope>
    <source>
        <strain evidence="2 3">CCBAS932</strain>
    </source>
</reference>
<proteinExistence type="predicted"/>
<dbReference type="Proteomes" id="UP000277580">
    <property type="component" value="Unassembled WGS sequence"/>
</dbReference>
<dbReference type="SUPFAM" id="SSF81995">
    <property type="entry name" value="beta-sandwich domain of Sec23/24"/>
    <property type="match status" value="1"/>
</dbReference>
<dbReference type="Pfam" id="PF04749">
    <property type="entry name" value="PLAC8"/>
    <property type="match status" value="1"/>
</dbReference>
<feature type="compositionally biased region" description="Polar residues" evidence="1">
    <location>
        <begin position="1"/>
        <end position="19"/>
    </location>
</feature>
<keyword evidence="3" id="KW-1185">Reference proteome</keyword>
<dbReference type="OrthoDB" id="1045822at2759"/>
<dbReference type="EMBL" id="ML119164">
    <property type="protein sequence ID" value="RPB08404.1"/>
    <property type="molecule type" value="Genomic_DNA"/>
</dbReference>
<accession>A0A3N4KD13</accession>
<dbReference type="AlphaFoldDB" id="A0A3N4KD13"/>
<sequence length="219" mass="24934">MNTHNQMSDYQKNRTTNVAASPVPAMPTPVNSMPIYQYPLSQQPPQPQQQPQMQMQTQFHPQHAQPVQQLAEHYTPQHGPTGPWQHDMCDCFDDLSTCLLGFCLPCVLYSRTLERIRTSPSTLKNWSCINLACFFWFCTCGSGSGRQRSEIRYRYNLQGSGVGDCCRHLCCSSCTLIQEDIEVRDRERARAQMGGYAAPQQMSYIAPQTQGQMNYAPQR</sequence>
<dbReference type="PANTHER" id="PTHR15907">
    <property type="entry name" value="DUF614 FAMILY PROTEIN-RELATED"/>
    <property type="match status" value="1"/>
</dbReference>
<gene>
    <name evidence="2" type="ORF">P167DRAFT_608784</name>
</gene>
<dbReference type="InterPro" id="IPR006461">
    <property type="entry name" value="PLAC_motif_containing"/>
</dbReference>